<protein>
    <recommendedName>
        <fullName evidence="4">Tyrosine-type recombinase/integrase</fullName>
    </recommendedName>
</protein>
<name>A0AAE4MIG2_9EURY</name>
<proteinExistence type="predicted"/>
<evidence type="ECO:0000313" key="3">
    <source>
        <dbReference type="Proteomes" id="UP001271789"/>
    </source>
</evidence>
<evidence type="ECO:0008006" key="4">
    <source>
        <dbReference type="Google" id="ProtNLM"/>
    </source>
</evidence>
<keyword evidence="1" id="KW-0233">DNA recombination</keyword>
<dbReference type="RefSeq" id="WP_338099583.1">
    <property type="nucleotide sequence ID" value="NZ_JAWDKD010000018.1"/>
</dbReference>
<evidence type="ECO:0000313" key="2">
    <source>
        <dbReference type="EMBL" id="MDV0447162.1"/>
    </source>
</evidence>
<dbReference type="Proteomes" id="UP001271789">
    <property type="component" value="Unassembled WGS sequence"/>
</dbReference>
<dbReference type="EMBL" id="JAWDKD010000018">
    <property type="protein sequence ID" value="MDV0447162.1"/>
    <property type="molecule type" value="Genomic_DNA"/>
</dbReference>
<dbReference type="GO" id="GO:0015074">
    <property type="term" value="P:DNA integration"/>
    <property type="evidence" value="ECO:0007669"/>
    <property type="project" value="InterPro"/>
</dbReference>
<keyword evidence="3" id="KW-1185">Reference proteome</keyword>
<dbReference type="GO" id="GO:0003677">
    <property type="term" value="F:DNA binding"/>
    <property type="evidence" value="ECO:0007669"/>
    <property type="project" value="InterPro"/>
</dbReference>
<dbReference type="InterPro" id="IPR011010">
    <property type="entry name" value="DNA_brk_join_enz"/>
</dbReference>
<dbReference type="GO" id="GO:0006310">
    <property type="term" value="P:DNA recombination"/>
    <property type="evidence" value="ECO:0007669"/>
    <property type="project" value="UniProtKB-KW"/>
</dbReference>
<evidence type="ECO:0000256" key="1">
    <source>
        <dbReference type="ARBA" id="ARBA00023172"/>
    </source>
</evidence>
<comment type="caution">
    <text evidence="2">The sequence shown here is derived from an EMBL/GenBank/DDBJ whole genome shotgun (WGS) entry which is preliminary data.</text>
</comment>
<dbReference type="InterPro" id="IPR013762">
    <property type="entry name" value="Integrase-like_cat_sf"/>
</dbReference>
<reference evidence="2" key="1">
    <citation type="submission" date="2023-06" db="EMBL/GenBank/DDBJ databases">
        <title>Genome sequence of Methanosarcinaceae archaeon Ag5.</title>
        <authorList>
            <person name="Protasov E."/>
            <person name="Platt K."/>
            <person name="Poehlein A."/>
            <person name="Daniel R."/>
            <person name="Brune A."/>
        </authorList>
    </citation>
    <scope>NUCLEOTIDE SEQUENCE</scope>
    <source>
        <strain evidence="2">Ag5</strain>
    </source>
</reference>
<sequence>MLLDEDPVFLGITCKNRIGGEQIRLNMKKIGLKCGLHIENGRSDERIIPGAMRHTFTNNIKESGLNPDYVAELRGDKRDKSQDAYYRINTVRLIEEYDKHALTLAEVS</sequence>
<dbReference type="AlphaFoldDB" id="A0AAE4MIG2"/>
<gene>
    <name evidence="2" type="ORF">MsAg5_10390</name>
</gene>
<organism evidence="2 3">
    <name type="scientific">Methanolapillus africanus</name>
    <dbReference type="NCBI Taxonomy" id="3028297"/>
    <lineage>
        <taxon>Archaea</taxon>
        <taxon>Methanobacteriati</taxon>
        <taxon>Methanobacteriota</taxon>
        <taxon>Stenosarchaea group</taxon>
        <taxon>Methanomicrobia</taxon>
        <taxon>Methanosarcinales</taxon>
        <taxon>Methanosarcinaceae</taxon>
        <taxon>Methanolapillus</taxon>
    </lineage>
</organism>
<dbReference type="Gene3D" id="1.10.443.10">
    <property type="entry name" value="Intergrase catalytic core"/>
    <property type="match status" value="1"/>
</dbReference>
<accession>A0AAE4MIG2</accession>
<dbReference type="SUPFAM" id="SSF56349">
    <property type="entry name" value="DNA breaking-rejoining enzymes"/>
    <property type="match status" value="1"/>
</dbReference>